<dbReference type="Pfam" id="PF06297">
    <property type="entry name" value="PET"/>
    <property type="match status" value="1"/>
</dbReference>
<dbReference type="InterPro" id="IPR010442">
    <property type="entry name" value="PET_domain"/>
</dbReference>
<evidence type="ECO:0000313" key="4">
    <source>
        <dbReference type="Proteomes" id="UP000694580"/>
    </source>
</evidence>
<keyword evidence="1" id="KW-0677">Repeat</keyword>
<reference evidence="3" key="2">
    <citation type="submission" date="2025-09" db="UniProtKB">
        <authorList>
            <consortium name="Ensembl"/>
        </authorList>
    </citation>
    <scope>IDENTIFICATION</scope>
</reference>
<accession>A0AAY4C572</accession>
<feature type="domain" description="PET" evidence="2">
    <location>
        <begin position="85"/>
        <end position="180"/>
    </location>
</feature>
<evidence type="ECO:0000256" key="1">
    <source>
        <dbReference type="ARBA" id="ARBA00022737"/>
    </source>
</evidence>
<dbReference type="Ensembl" id="ENSDCDT00010035077.1">
    <property type="protein sequence ID" value="ENSDCDP00010028325.1"/>
    <property type="gene ID" value="ENSDCDG00010017974.1"/>
</dbReference>
<keyword evidence="4" id="KW-1185">Reference proteome</keyword>
<name>A0AAY4C572_9TELE</name>
<proteinExistence type="predicted"/>
<gene>
    <name evidence="3" type="primary">LMCD1</name>
</gene>
<dbReference type="PANTHER" id="PTHR24211">
    <property type="entry name" value="LIM DOMAIN-CONTAINING PROTEIN"/>
    <property type="match status" value="1"/>
</dbReference>
<dbReference type="GeneTree" id="ENSGT00940000158813"/>
<sequence>MSLEQPVKGGGAPCLTCKGICTGFQPHSWRKACTVCYCSQQDHASCSDTEDDRKIGQLLANSRYAHLTAKVKGVDGVRVYKRNRMIITNPVVSRKDPTFSTITYDWAPPGLTQKLAIQYMEMLPEARRPVSGYLRSKSWVLGRWPCLESLGQLRTTCLSKRRGHHIRSSNKTQNPLLMRV</sequence>
<protein>
    <recommendedName>
        <fullName evidence="2">PET domain-containing protein</fullName>
    </recommendedName>
</protein>
<evidence type="ECO:0000259" key="2">
    <source>
        <dbReference type="PROSITE" id="PS51303"/>
    </source>
</evidence>
<dbReference type="Proteomes" id="UP000694580">
    <property type="component" value="Unplaced"/>
</dbReference>
<dbReference type="PANTHER" id="PTHR24211:SF0">
    <property type="entry name" value="LIM AND CYSTEINE-RICH DOMAINS PROTEIN 1"/>
    <property type="match status" value="1"/>
</dbReference>
<dbReference type="InterPro" id="IPR047120">
    <property type="entry name" value="Pk/Esn/Tes"/>
</dbReference>
<dbReference type="AlphaFoldDB" id="A0AAY4C572"/>
<dbReference type="PROSITE" id="PS51303">
    <property type="entry name" value="PET"/>
    <property type="match status" value="1"/>
</dbReference>
<organism evidence="3 4">
    <name type="scientific">Denticeps clupeoides</name>
    <name type="common">denticle herring</name>
    <dbReference type="NCBI Taxonomy" id="299321"/>
    <lineage>
        <taxon>Eukaryota</taxon>
        <taxon>Metazoa</taxon>
        <taxon>Chordata</taxon>
        <taxon>Craniata</taxon>
        <taxon>Vertebrata</taxon>
        <taxon>Euteleostomi</taxon>
        <taxon>Actinopterygii</taxon>
        <taxon>Neopterygii</taxon>
        <taxon>Teleostei</taxon>
        <taxon>Clupei</taxon>
        <taxon>Clupeiformes</taxon>
        <taxon>Denticipitoidei</taxon>
        <taxon>Denticipitidae</taxon>
        <taxon>Denticeps</taxon>
    </lineage>
</organism>
<dbReference type="GO" id="GO:0008270">
    <property type="term" value="F:zinc ion binding"/>
    <property type="evidence" value="ECO:0007669"/>
    <property type="project" value="InterPro"/>
</dbReference>
<evidence type="ECO:0000313" key="3">
    <source>
        <dbReference type="Ensembl" id="ENSDCDP00010028325.1"/>
    </source>
</evidence>
<reference evidence="3" key="1">
    <citation type="submission" date="2025-08" db="UniProtKB">
        <authorList>
            <consortium name="Ensembl"/>
        </authorList>
    </citation>
    <scope>IDENTIFICATION</scope>
</reference>